<dbReference type="NCBIfam" id="TIGR00305">
    <property type="entry name" value="putative toxin-antitoxin system toxin component, PIN family"/>
    <property type="match status" value="1"/>
</dbReference>
<dbReference type="PANTHER" id="PTHR34610:SF4">
    <property type="entry name" value="SLL8027 PROTEIN"/>
    <property type="match status" value="1"/>
</dbReference>
<dbReference type="SUPFAM" id="SSF88723">
    <property type="entry name" value="PIN domain-like"/>
    <property type="match status" value="1"/>
</dbReference>
<dbReference type="InterPro" id="IPR029060">
    <property type="entry name" value="PIN-like_dom_sf"/>
</dbReference>
<name>A0ABX7WUB3_9GAMM</name>
<organism evidence="2 3">
    <name type="scientific">Thiothrix litoralis</name>
    <dbReference type="NCBI Taxonomy" id="2891210"/>
    <lineage>
        <taxon>Bacteria</taxon>
        <taxon>Pseudomonadati</taxon>
        <taxon>Pseudomonadota</taxon>
        <taxon>Gammaproteobacteria</taxon>
        <taxon>Thiotrichales</taxon>
        <taxon>Thiotrichaceae</taxon>
        <taxon>Thiothrix</taxon>
    </lineage>
</organism>
<keyword evidence="3" id="KW-1185">Reference proteome</keyword>
<feature type="domain" description="PIN" evidence="1">
    <location>
        <begin position="3"/>
        <end position="109"/>
    </location>
</feature>
<accession>A0ABX7WUB3</accession>
<gene>
    <name evidence="2" type="ORF">J9253_01205</name>
</gene>
<evidence type="ECO:0000313" key="2">
    <source>
        <dbReference type="EMBL" id="QTR46607.1"/>
    </source>
</evidence>
<reference evidence="2 3" key="1">
    <citation type="submission" date="2021-04" db="EMBL/GenBank/DDBJ databases">
        <title>Genomics, taxonomy and metabolism of representatives of sulfur bacteria of the genus Thiothrix: Thiothrix fructosivorans QT, Thiothrix unzii A1T and three new species, Thiothrix subterranea sp. nov., Thiothrix litoralis sp. nov. and 'Candidatus Thiothrix anitrata' sp. nov.</title>
        <authorList>
            <person name="Ravin N.V."/>
            <person name="Smolyakov D."/>
            <person name="Rudenko T.S."/>
            <person name="Mardanov A.V."/>
            <person name="Beletsky A.V."/>
            <person name="Markov N.D."/>
            <person name="Fomenkov A.I."/>
            <person name="Roberts R.J."/>
            <person name="Karnachuk O.V."/>
            <person name="Novikov A."/>
            <person name="Grabovich M.Y."/>
        </authorList>
    </citation>
    <scope>NUCLEOTIDE SEQUENCE [LARGE SCALE GENOMIC DNA]</scope>
    <source>
        <strain evidence="2 3">AS</strain>
    </source>
</reference>
<proteinExistence type="predicted"/>
<dbReference type="InterPro" id="IPR002716">
    <property type="entry name" value="PIN_dom"/>
</dbReference>
<dbReference type="Pfam" id="PF13470">
    <property type="entry name" value="PIN_3"/>
    <property type="match status" value="1"/>
</dbReference>
<evidence type="ECO:0000259" key="1">
    <source>
        <dbReference type="Pfam" id="PF13470"/>
    </source>
</evidence>
<sequence length="136" mass="14957">MMKIILDCNILVSAGLKSRVCNAVLRYALREAQVVVSIAILSEYQDVLSRKKFAAQQENMQKILFTVYSGGTLVANVPESSVLSPDPKDQPYIDLAMATQADYLITGNMQDFPDSPYGVTQAIKPARFLDLLGIIT</sequence>
<dbReference type="Proteomes" id="UP000672039">
    <property type="component" value="Chromosome"/>
</dbReference>
<dbReference type="EMBL" id="CP072801">
    <property type="protein sequence ID" value="QTR46607.1"/>
    <property type="molecule type" value="Genomic_DNA"/>
</dbReference>
<dbReference type="PANTHER" id="PTHR34610">
    <property type="entry name" value="SSL7007 PROTEIN"/>
    <property type="match status" value="1"/>
</dbReference>
<dbReference type="InterPro" id="IPR002850">
    <property type="entry name" value="PIN_toxin-like"/>
</dbReference>
<protein>
    <submittedName>
        <fullName evidence="2">Toxin-antitoxin system toxin component, PIN family</fullName>
    </submittedName>
</protein>
<evidence type="ECO:0000313" key="3">
    <source>
        <dbReference type="Proteomes" id="UP000672039"/>
    </source>
</evidence>
<dbReference type="RefSeq" id="WP_210222939.1">
    <property type="nucleotide sequence ID" value="NZ_CP072801.1"/>
</dbReference>